<dbReference type="SMR" id="A0A060I0Z4"/>
<evidence type="ECO:0000313" key="10">
    <source>
        <dbReference type="EMBL" id="AIC25560.1"/>
    </source>
</evidence>
<protein>
    <recommendedName>
        <fullName evidence="7 8">Small ribosomal subunit protein bS20</fullName>
    </recommendedName>
</protein>
<reference evidence="10 11" key="1">
    <citation type="submission" date="2013-12" db="EMBL/GenBank/DDBJ databases">
        <title>Complete genome sequence of Rhizobium etli bv. mimosae IE4771.</title>
        <authorList>
            <person name="Bustos P."/>
            <person name="Santamaria R.I."/>
            <person name="Lozano L."/>
            <person name="Ormeno-Orrillo E."/>
            <person name="Rogel M.A."/>
            <person name="Romero D."/>
            <person name="Cevallos M.A."/>
            <person name="Martinez-Romero E."/>
            <person name="Gonzalez V."/>
        </authorList>
    </citation>
    <scope>NUCLEOTIDE SEQUENCE [LARGE SCALE GENOMIC DNA]</scope>
    <source>
        <strain evidence="10 11">IE4771</strain>
    </source>
</reference>
<proteinExistence type="inferred from homology"/>
<evidence type="ECO:0000256" key="5">
    <source>
        <dbReference type="ARBA" id="ARBA00022980"/>
    </source>
</evidence>
<dbReference type="GeneID" id="45955766"/>
<evidence type="ECO:0000256" key="7">
    <source>
        <dbReference type="ARBA" id="ARBA00035136"/>
    </source>
</evidence>
<feature type="region of interest" description="Disordered" evidence="9">
    <location>
        <begin position="1"/>
        <end position="23"/>
    </location>
</feature>
<dbReference type="Pfam" id="PF01649">
    <property type="entry name" value="Ribosomal_S20p"/>
    <property type="match status" value="1"/>
</dbReference>
<dbReference type="HAMAP" id="MF_00500">
    <property type="entry name" value="Ribosomal_bS20"/>
    <property type="match status" value="1"/>
</dbReference>
<dbReference type="KEGG" id="rei:IE4771_CH00394"/>
<sequence length="92" mass="9791">MANTTSAKKATRKIARRTDVNKARRSRVRTFVRQVEEAIASGDADKAKAAFLAAQPELARAASKGVLHSNTASRKVSRLAARVKALSVSATA</sequence>
<dbReference type="GO" id="GO:0070181">
    <property type="term" value="F:small ribosomal subunit rRNA binding"/>
    <property type="evidence" value="ECO:0007669"/>
    <property type="project" value="TreeGrafter"/>
</dbReference>
<evidence type="ECO:0000256" key="2">
    <source>
        <dbReference type="ARBA" id="ARBA00007634"/>
    </source>
</evidence>
<keyword evidence="5 8" id="KW-0689">Ribosomal protein</keyword>
<dbReference type="HOGENOM" id="CLU_160655_3_0_5"/>
<dbReference type="RefSeq" id="WP_008524652.1">
    <property type="nucleotide sequence ID" value="NZ_CP006986.1"/>
</dbReference>
<dbReference type="GO" id="GO:0015935">
    <property type="term" value="C:small ribosomal subunit"/>
    <property type="evidence" value="ECO:0007669"/>
    <property type="project" value="TreeGrafter"/>
</dbReference>
<evidence type="ECO:0000313" key="11">
    <source>
        <dbReference type="Proteomes" id="UP000027180"/>
    </source>
</evidence>
<keyword evidence="4 8" id="KW-0694">RNA-binding</keyword>
<dbReference type="Proteomes" id="UP000027180">
    <property type="component" value="Chromosome"/>
</dbReference>
<evidence type="ECO:0000256" key="9">
    <source>
        <dbReference type="SAM" id="MobiDB-lite"/>
    </source>
</evidence>
<dbReference type="SUPFAM" id="SSF46992">
    <property type="entry name" value="Ribosomal protein S20"/>
    <property type="match status" value="1"/>
</dbReference>
<dbReference type="PANTHER" id="PTHR33398:SF1">
    <property type="entry name" value="SMALL RIBOSOMAL SUBUNIT PROTEIN BS20C"/>
    <property type="match status" value="1"/>
</dbReference>
<gene>
    <name evidence="8 10" type="primary">rpsT</name>
    <name evidence="10" type="ORF">IE4771_CH00394</name>
</gene>
<organism evidence="10 11">
    <name type="scientific">Rhizobium etli bv. mimosae str. IE4771</name>
    <dbReference type="NCBI Taxonomy" id="1432050"/>
    <lineage>
        <taxon>Bacteria</taxon>
        <taxon>Pseudomonadati</taxon>
        <taxon>Pseudomonadota</taxon>
        <taxon>Alphaproteobacteria</taxon>
        <taxon>Hyphomicrobiales</taxon>
        <taxon>Rhizobiaceae</taxon>
        <taxon>Rhizobium/Agrobacterium group</taxon>
        <taxon>Rhizobium</taxon>
    </lineage>
</organism>
<keyword evidence="6 8" id="KW-0687">Ribonucleoprotein</keyword>
<dbReference type="InterPro" id="IPR036510">
    <property type="entry name" value="Ribosomal_bS20_sf"/>
</dbReference>
<name>A0A060I0Z4_RHIET</name>
<evidence type="ECO:0000256" key="1">
    <source>
        <dbReference type="ARBA" id="ARBA00003134"/>
    </source>
</evidence>
<evidence type="ECO:0000256" key="4">
    <source>
        <dbReference type="ARBA" id="ARBA00022884"/>
    </source>
</evidence>
<evidence type="ECO:0000256" key="6">
    <source>
        <dbReference type="ARBA" id="ARBA00023274"/>
    </source>
</evidence>
<comment type="function">
    <text evidence="1 8">Binds directly to 16S ribosomal RNA.</text>
</comment>
<dbReference type="EMBL" id="CP006986">
    <property type="protein sequence ID" value="AIC25560.1"/>
    <property type="molecule type" value="Genomic_DNA"/>
</dbReference>
<dbReference type="NCBIfam" id="TIGR00029">
    <property type="entry name" value="S20"/>
    <property type="match status" value="1"/>
</dbReference>
<dbReference type="Gene3D" id="1.20.58.110">
    <property type="entry name" value="Ribosomal protein S20"/>
    <property type="match status" value="1"/>
</dbReference>
<dbReference type="PANTHER" id="PTHR33398">
    <property type="entry name" value="30S RIBOSOMAL PROTEIN S20"/>
    <property type="match status" value="1"/>
</dbReference>
<dbReference type="GO" id="GO:0005829">
    <property type="term" value="C:cytosol"/>
    <property type="evidence" value="ECO:0007669"/>
    <property type="project" value="TreeGrafter"/>
</dbReference>
<dbReference type="GO" id="GO:0003735">
    <property type="term" value="F:structural constituent of ribosome"/>
    <property type="evidence" value="ECO:0007669"/>
    <property type="project" value="InterPro"/>
</dbReference>
<dbReference type="AlphaFoldDB" id="A0A060I0Z4"/>
<dbReference type="GO" id="GO:0006412">
    <property type="term" value="P:translation"/>
    <property type="evidence" value="ECO:0007669"/>
    <property type="project" value="UniProtKB-UniRule"/>
</dbReference>
<evidence type="ECO:0000256" key="8">
    <source>
        <dbReference type="HAMAP-Rule" id="MF_00500"/>
    </source>
</evidence>
<accession>A0A060I0Z4</accession>
<dbReference type="OrthoDB" id="9807974at2"/>
<dbReference type="InterPro" id="IPR002583">
    <property type="entry name" value="Ribosomal_bS20"/>
</dbReference>
<keyword evidence="3 8" id="KW-0699">rRNA-binding</keyword>
<evidence type="ECO:0000256" key="3">
    <source>
        <dbReference type="ARBA" id="ARBA00022730"/>
    </source>
</evidence>
<comment type="similarity">
    <text evidence="2 8">Belongs to the bacterial ribosomal protein bS20 family.</text>
</comment>
<dbReference type="FunFam" id="1.20.58.110:FF:000001">
    <property type="entry name" value="30S ribosomal protein S20"/>
    <property type="match status" value="1"/>
</dbReference>